<gene>
    <name evidence="2" type="ORF">HCA89_11890</name>
</gene>
<evidence type="ECO:0008006" key="4">
    <source>
        <dbReference type="Google" id="ProtNLM"/>
    </source>
</evidence>
<dbReference type="AlphaFoldDB" id="A0AB73HAS3"/>
<reference evidence="2 3" key="1">
    <citation type="submission" date="2020-03" db="EMBL/GenBank/DDBJ databases">
        <title>Soil Listeria distribution.</title>
        <authorList>
            <person name="Liao J."/>
            <person name="Wiedmann M."/>
        </authorList>
    </citation>
    <scope>NUCLEOTIDE SEQUENCE [LARGE SCALE GENOMIC DNA]</scope>
    <source>
        <strain evidence="2 3">FSL L7-0297</strain>
    </source>
</reference>
<keyword evidence="1" id="KW-0812">Transmembrane</keyword>
<sequence>MSLQGVGAGLLAYLSGMWIWAKKKKNN</sequence>
<evidence type="ECO:0000313" key="2">
    <source>
        <dbReference type="EMBL" id="MBC2143014.1"/>
    </source>
</evidence>
<protein>
    <recommendedName>
        <fullName evidence="4">LPXTG cell wall anchor domain-containing protein</fullName>
    </recommendedName>
</protein>
<dbReference type="EMBL" id="JAARXV010000006">
    <property type="protein sequence ID" value="MBC2143014.1"/>
    <property type="molecule type" value="Genomic_DNA"/>
</dbReference>
<organism evidence="2 3">
    <name type="scientific">Listeria innocua</name>
    <dbReference type="NCBI Taxonomy" id="1642"/>
    <lineage>
        <taxon>Bacteria</taxon>
        <taxon>Bacillati</taxon>
        <taxon>Bacillota</taxon>
        <taxon>Bacilli</taxon>
        <taxon>Bacillales</taxon>
        <taxon>Listeriaceae</taxon>
        <taxon>Listeria</taxon>
    </lineage>
</organism>
<name>A0AB73HAS3_LISIO</name>
<feature type="transmembrane region" description="Helical" evidence="1">
    <location>
        <begin position="6"/>
        <end position="21"/>
    </location>
</feature>
<comment type="caution">
    <text evidence="2">The sequence shown here is derived from an EMBL/GenBank/DDBJ whole genome shotgun (WGS) entry which is preliminary data.</text>
</comment>
<keyword evidence="1" id="KW-1133">Transmembrane helix</keyword>
<evidence type="ECO:0000313" key="3">
    <source>
        <dbReference type="Proteomes" id="UP000552309"/>
    </source>
</evidence>
<keyword evidence="1" id="KW-0472">Membrane</keyword>
<dbReference type="Proteomes" id="UP000552309">
    <property type="component" value="Unassembled WGS sequence"/>
</dbReference>
<evidence type="ECO:0000256" key="1">
    <source>
        <dbReference type="SAM" id="Phobius"/>
    </source>
</evidence>
<proteinExistence type="predicted"/>
<accession>A0AB73HAS3</accession>